<comment type="caution">
    <text evidence="1">The sequence shown here is derived from an EMBL/GenBank/DDBJ whole genome shotgun (WGS) entry which is preliminary data.</text>
</comment>
<keyword evidence="2" id="KW-1185">Reference proteome</keyword>
<organism evidence="1 2">
    <name type="scientific">Noviherbaspirillum saxi</name>
    <dbReference type="NCBI Taxonomy" id="2320863"/>
    <lineage>
        <taxon>Bacteria</taxon>
        <taxon>Pseudomonadati</taxon>
        <taxon>Pseudomonadota</taxon>
        <taxon>Betaproteobacteria</taxon>
        <taxon>Burkholderiales</taxon>
        <taxon>Oxalobacteraceae</taxon>
        <taxon>Noviherbaspirillum</taxon>
    </lineage>
</organism>
<sequence length="64" mass="7199">MRICRFNDNRLGLMEVDKEYDVSTVLESLPALKWPVAPGDFLIECQTSLLAAIATSSRTFIRVP</sequence>
<gene>
    <name evidence="1" type="ORF">D3871_26965</name>
</gene>
<dbReference type="EMBL" id="QYUO01000003">
    <property type="protein sequence ID" value="RJF92272.1"/>
    <property type="molecule type" value="Genomic_DNA"/>
</dbReference>
<reference evidence="2" key="1">
    <citation type="submission" date="2018-09" db="EMBL/GenBank/DDBJ databases">
        <authorList>
            <person name="Zhu H."/>
        </authorList>
    </citation>
    <scope>NUCLEOTIDE SEQUENCE [LARGE SCALE GENOMIC DNA]</scope>
    <source>
        <strain evidence="2">K1R23-30</strain>
    </source>
</reference>
<dbReference type="AlphaFoldDB" id="A0A3A3FL77"/>
<name>A0A3A3FL77_9BURK</name>
<evidence type="ECO:0000313" key="2">
    <source>
        <dbReference type="Proteomes" id="UP000265955"/>
    </source>
</evidence>
<protein>
    <submittedName>
        <fullName evidence="1">Uncharacterized protein</fullName>
    </submittedName>
</protein>
<evidence type="ECO:0000313" key="1">
    <source>
        <dbReference type="EMBL" id="RJF92272.1"/>
    </source>
</evidence>
<proteinExistence type="predicted"/>
<dbReference type="Proteomes" id="UP000265955">
    <property type="component" value="Unassembled WGS sequence"/>
</dbReference>
<accession>A0A3A3FL77</accession>